<evidence type="ECO:0000313" key="2">
    <source>
        <dbReference type="Proteomes" id="UP000233482"/>
    </source>
</evidence>
<dbReference type="Proteomes" id="UP000233482">
    <property type="component" value="Unassembled WGS sequence"/>
</dbReference>
<name>A0A855GKP7_9STAP</name>
<sequence>MKGLEQSWDIYVSEFIKRDTKIEEIKKYLNNTYKKELIQFSIVGAEIPYNRWRNRLANEWSELSNIVYIKCYKNNREESRPIIVGVTKTGKMGSIDIDLNVDINIGRKTFGISGRKFLKDNDLDFDFSWIYAISCDSPMEALLIERAIQNEFNLFPS</sequence>
<accession>A0A855GKP7</accession>
<organism evidence="1 2">
    <name type="scientific">Macrococcoides caseolyticum</name>
    <dbReference type="NCBI Taxonomy" id="69966"/>
    <lineage>
        <taxon>Bacteria</taxon>
        <taxon>Bacillati</taxon>
        <taxon>Bacillota</taxon>
        <taxon>Bacilli</taxon>
        <taxon>Bacillales</taxon>
        <taxon>Staphylococcaceae</taxon>
        <taxon>Macrococcoides</taxon>
    </lineage>
</organism>
<gene>
    <name evidence="1" type="ORF">CW686_04350</name>
</gene>
<proteinExistence type="predicted"/>
<dbReference type="RefSeq" id="WP_101144124.1">
    <property type="nucleotide sequence ID" value="NZ_PIWM01000014.1"/>
</dbReference>
<dbReference type="EMBL" id="PIXC01000007">
    <property type="protein sequence ID" value="PKE26514.1"/>
    <property type="molecule type" value="Genomic_DNA"/>
</dbReference>
<protein>
    <submittedName>
        <fullName evidence="1">Uncharacterized protein</fullName>
    </submittedName>
</protein>
<comment type="caution">
    <text evidence="1">The sequence shown here is derived from an EMBL/GenBank/DDBJ whole genome shotgun (WGS) entry which is preliminary data.</text>
</comment>
<reference evidence="1 2" key="1">
    <citation type="submission" date="2017-12" db="EMBL/GenBank/DDBJ databases">
        <title>Genomics of Macrococcus caseolyticus.</title>
        <authorList>
            <person name="MacFadyen A.C."/>
            <person name="Paterson G.K."/>
        </authorList>
    </citation>
    <scope>NUCLEOTIDE SEQUENCE [LARGE SCALE GENOMIC DNA]</scope>
    <source>
        <strain evidence="1 2">5788_EF188</strain>
    </source>
</reference>
<evidence type="ECO:0000313" key="1">
    <source>
        <dbReference type="EMBL" id="PKE26514.1"/>
    </source>
</evidence>
<dbReference type="AlphaFoldDB" id="A0A855GKP7"/>